<dbReference type="RefSeq" id="WP_200341706.1">
    <property type="nucleotide sequence ID" value="NZ_NRRL01000046.1"/>
</dbReference>
<dbReference type="InterPro" id="IPR011990">
    <property type="entry name" value="TPR-like_helical_dom_sf"/>
</dbReference>
<protein>
    <recommendedName>
        <fullName evidence="3">DUF924 domain-containing protein</fullName>
    </recommendedName>
</protein>
<reference evidence="1 2" key="1">
    <citation type="journal article" date="2020" name="Microorganisms">
        <title>Osmotic Adaptation and Compatible Solute Biosynthesis of Phototrophic Bacteria as Revealed from Genome Analyses.</title>
        <authorList>
            <person name="Imhoff J.F."/>
            <person name="Rahn T."/>
            <person name="Kunzel S."/>
            <person name="Keller A."/>
            <person name="Neulinger S.C."/>
        </authorList>
    </citation>
    <scope>NUCLEOTIDE SEQUENCE [LARGE SCALE GENOMIC DNA]</scope>
    <source>
        <strain evidence="1 2">DSM 9895</strain>
    </source>
</reference>
<organism evidence="1 2">
    <name type="scientific">Rhodovibrio sodomensis</name>
    <dbReference type="NCBI Taxonomy" id="1088"/>
    <lineage>
        <taxon>Bacteria</taxon>
        <taxon>Pseudomonadati</taxon>
        <taxon>Pseudomonadota</taxon>
        <taxon>Alphaproteobacteria</taxon>
        <taxon>Rhodospirillales</taxon>
        <taxon>Rhodovibrionaceae</taxon>
        <taxon>Rhodovibrio</taxon>
    </lineage>
</organism>
<evidence type="ECO:0000313" key="2">
    <source>
        <dbReference type="Proteomes" id="UP001296873"/>
    </source>
</evidence>
<keyword evidence="2" id="KW-1185">Reference proteome</keyword>
<name>A0ABS1DGL8_9PROT</name>
<dbReference type="Gene3D" id="1.20.58.320">
    <property type="entry name" value="TPR-like"/>
    <property type="match status" value="1"/>
</dbReference>
<proteinExistence type="predicted"/>
<dbReference type="Proteomes" id="UP001296873">
    <property type="component" value="Unassembled WGS sequence"/>
</dbReference>
<evidence type="ECO:0000313" key="1">
    <source>
        <dbReference type="EMBL" id="MBK1669374.1"/>
    </source>
</evidence>
<dbReference type="Gene3D" id="1.25.40.10">
    <property type="entry name" value="Tetratricopeptide repeat domain"/>
    <property type="match status" value="1"/>
</dbReference>
<dbReference type="EMBL" id="NRRL01000046">
    <property type="protein sequence ID" value="MBK1669374.1"/>
    <property type="molecule type" value="Genomic_DNA"/>
</dbReference>
<accession>A0ABS1DGL8</accession>
<comment type="caution">
    <text evidence="1">The sequence shown here is derived from an EMBL/GenBank/DDBJ whole genome shotgun (WGS) entry which is preliminary data.</text>
</comment>
<dbReference type="SUPFAM" id="SSF48452">
    <property type="entry name" value="TPR-like"/>
    <property type="match status" value="1"/>
</dbReference>
<dbReference type="Pfam" id="PF06041">
    <property type="entry name" value="DUF924"/>
    <property type="match status" value="1"/>
</dbReference>
<dbReference type="InterPro" id="IPR010323">
    <property type="entry name" value="DUF924"/>
</dbReference>
<gene>
    <name evidence="1" type="ORF">CKO28_15150</name>
</gene>
<evidence type="ECO:0008006" key="3">
    <source>
        <dbReference type="Google" id="ProtNLM"/>
    </source>
</evidence>
<sequence length="190" mass="21816">MTDPTDTRPADRNLAALLDFWFAPDTRPYWFDSTPEFDAQLRARFLGLYRQAAVDRLAGWRADGRGCLGLVLLLDQLPRNVFRNTRQAFATDDQARAITRHALDRAFDRQLNEAERLFLYLPLEHSEDLADQDRSVALIGQLTSQPMWKDYADKHREVIVRFGRFPHRNAILGRDSTPEESAFLAGGPGW</sequence>